<proteinExistence type="predicted"/>
<sequence length="57" mass="6147">MLKELTELVCSDLYHHSSLNLEGCATLSNLYKLSGPSLLVSSLSSDSCLVPMGGYRL</sequence>
<accession>A0A0A9E397</accession>
<dbReference type="EMBL" id="GBRH01207433">
    <property type="protein sequence ID" value="JAD90462.1"/>
    <property type="molecule type" value="Transcribed_RNA"/>
</dbReference>
<organism evidence="1">
    <name type="scientific">Arundo donax</name>
    <name type="common">Giant reed</name>
    <name type="synonym">Donax arundinaceus</name>
    <dbReference type="NCBI Taxonomy" id="35708"/>
    <lineage>
        <taxon>Eukaryota</taxon>
        <taxon>Viridiplantae</taxon>
        <taxon>Streptophyta</taxon>
        <taxon>Embryophyta</taxon>
        <taxon>Tracheophyta</taxon>
        <taxon>Spermatophyta</taxon>
        <taxon>Magnoliopsida</taxon>
        <taxon>Liliopsida</taxon>
        <taxon>Poales</taxon>
        <taxon>Poaceae</taxon>
        <taxon>PACMAD clade</taxon>
        <taxon>Arundinoideae</taxon>
        <taxon>Arundineae</taxon>
        <taxon>Arundo</taxon>
    </lineage>
</organism>
<reference evidence="1" key="2">
    <citation type="journal article" date="2015" name="Data Brief">
        <title>Shoot transcriptome of the giant reed, Arundo donax.</title>
        <authorList>
            <person name="Barrero R.A."/>
            <person name="Guerrero F.D."/>
            <person name="Moolhuijzen P."/>
            <person name="Goolsby J.A."/>
            <person name="Tidwell J."/>
            <person name="Bellgard S.E."/>
            <person name="Bellgard M.I."/>
        </authorList>
    </citation>
    <scope>NUCLEOTIDE SEQUENCE</scope>
    <source>
        <tissue evidence="1">Shoot tissue taken approximately 20 cm above the soil surface</tissue>
    </source>
</reference>
<dbReference type="AlphaFoldDB" id="A0A0A9E397"/>
<name>A0A0A9E397_ARUDO</name>
<evidence type="ECO:0000313" key="1">
    <source>
        <dbReference type="EMBL" id="JAD90462.1"/>
    </source>
</evidence>
<protein>
    <submittedName>
        <fullName evidence="1">Uncharacterized protein</fullName>
    </submittedName>
</protein>
<reference evidence="1" key="1">
    <citation type="submission" date="2014-09" db="EMBL/GenBank/DDBJ databases">
        <authorList>
            <person name="Magalhaes I.L.F."/>
            <person name="Oliveira U."/>
            <person name="Santos F.R."/>
            <person name="Vidigal T.H.D.A."/>
            <person name="Brescovit A.D."/>
            <person name="Santos A.J."/>
        </authorList>
    </citation>
    <scope>NUCLEOTIDE SEQUENCE</scope>
    <source>
        <tissue evidence="1">Shoot tissue taken approximately 20 cm above the soil surface</tissue>
    </source>
</reference>